<comment type="caution">
    <text evidence="3">The sequence shown here is derived from an EMBL/GenBank/DDBJ whole genome shotgun (WGS) entry which is preliminary data.</text>
</comment>
<dbReference type="OrthoDB" id="9809287at2"/>
<protein>
    <submittedName>
        <fullName evidence="3">Oxidoreductase</fullName>
    </submittedName>
</protein>
<dbReference type="CDD" id="cd05233">
    <property type="entry name" value="SDR_c"/>
    <property type="match status" value="1"/>
</dbReference>
<dbReference type="SUPFAM" id="SSF51735">
    <property type="entry name" value="NAD(P)-binding Rossmann-fold domains"/>
    <property type="match status" value="1"/>
</dbReference>
<dbReference type="InterPro" id="IPR036291">
    <property type="entry name" value="NAD(P)-bd_dom_sf"/>
</dbReference>
<dbReference type="PRINTS" id="PR00081">
    <property type="entry name" value="GDHRDH"/>
</dbReference>
<dbReference type="FunFam" id="3.40.50.720:FF:000084">
    <property type="entry name" value="Short-chain dehydrogenase reductase"/>
    <property type="match status" value="1"/>
</dbReference>
<evidence type="ECO:0000256" key="1">
    <source>
        <dbReference type="ARBA" id="ARBA00006484"/>
    </source>
</evidence>
<proteinExistence type="inferred from homology"/>
<dbReference type="Pfam" id="PF13561">
    <property type="entry name" value="adh_short_C2"/>
    <property type="match status" value="1"/>
</dbReference>
<dbReference type="AlphaFoldDB" id="A0A1S8D640"/>
<dbReference type="InterPro" id="IPR051122">
    <property type="entry name" value="SDR_DHRS6-like"/>
</dbReference>
<evidence type="ECO:0000313" key="3">
    <source>
        <dbReference type="EMBL" id="ONH83008.1"/>
    </source>
</evidence>
<gene>
    <name evidence="3" type="ORF">APZ41_011570</name>
</gene>
<accession>A0A1S8D640</accession>
<dbReference type="InterPro" id="IPR002347">
    <property type="entry name" value="SDR_fam"/>
</dbReference>
<dbReference type="PANTHER" id="PTHR43477">
    <property type="entry name" value="DIHYDROANTICAPSIN 7-DEHYDROGENASE"/>
    <property type="match status" value="1"/>
</dbReference>
<keyword evidence="2" id="KW-0560">Oxidoreductase</keyword>
<comment type="similarity">
    <text evidence="1">Belongs to the short-chain dehydrogenases/reductases (SDR) family.</text>
</comment>
<dbReference type="STRING" id="207340.APZ41_011570"/>
<evidence type="ECO:0000313" key="4">
    <source>
        <dbReference type="Proteomes" id="UP000054844"/>
    </source>
</evidence>
<dbReference type="InterPro" id="IPR020904">
    <property type="entry name" value="Sc_DH/Rdtase_CS"/>
</dbReference>
<dbReference type="PROSITE" id="PS00061">
    <property type="entry name" value="ADH_SHORT"/>
    <property type="match status" value="1"/>
</dbReference>
<dbReference type="EMBL" id="LLWF02000034">
    <property type="protein sequence ID" value="ONH83008.1"/>
    <property type="molecule type" value="Genomic_DNA"/>
</dbReference>
<dbReference type="Proteomes" id="UP000054844">
    <property type="component" value="Unassembled WGS sequence"/>
</dbReference>
<keyword evidence="4" id="KW-1185">Reference proteome</keyword>
<organism evidence="3 4">
    <name type="scientific">Roseomonas mucosa</name>
    <dbReference type="NCBI Taxonomy" id="207340"/>
    <lineage>
        <taxon>Bacteria</taxon>
        <taxon>Pseudomonadati</taxon>
        <taxon>Pseudomonadota</taxon>
        <taxon>Alphaproteobacteria</taxon>
        <taxon>Acetobacterales</taxon>
        <taxon>Roseomonadaceae</taxon>
        <taxon>Roseomonas</taxon>
    </lineage>
</organism>
<dbReference type="Gene3D" id="3.40.50.720">
    <property type="entry name" value="NAD(P)-binding Rossmann-like Domain"/>
    <property type="match status" value="1"/>
</dbReference>
<dbReference type="PANTHER" id="PTHR43477:SF1">
    <property type="entry name" value="DIHYDROANTICAPSIN 7-DEHYDROGENASE"/>
    <property type="match status" value="1"/>
</dbReference>
<evidence type="ECO:0000256" key="2">
    <source>
        <dbReference type="ARBA" id="ARBA00023002"/>
    </source>
</evidence>
<name>A0A1S8D640_9PROT</name>
<dbReference type="GO" id="GO:0016491">
    <property type="term" value="F:oxidoreductase activity"/>
    <property type="evidence" value="ECO:0007669"/>
    <property type="project" value="UniProtKB-KW"/>
</dbReference>
<reference evidence="3" key="1">
    <citation type="submission" date="2016-12" db="EMBL/GenBank/DDBJ databases">
        <title>Draft genome sequence of Roseomonas mucosa strain AU37, isolated from a peripheral intravenous catheter.</title>
        <authorList>
            <person name="Choudhury M.A."/>
            <person name="Sidjabat H.E."/>
            <person name="Wailan A.M."/>
            <person name="Zhang L."/>
            <person name="Marsh N.M."/>
            <person name="Rickard C.M."/>
            <person name="Davies M."/>
            <person name="Mcmillan D.J."/>
        </authorList>
    </citation>
    <scope>NUCLEOTIDE SEQUENCE [LARGE SCALE GENOMIC DNA]</scope>
    <source>
        <strain evidence="3">AU37</strain>
    </source>
</reference>
<dbReference type="RefSeq" id="WP_058389634.1">
    <property type="nucleotide sequence ID" value="NZ_CP025189.1"/>
</dbReference>
<sequence length="246" mass="25302">MSRFSGKRILVTGATSGIGRAGALRIAAEGGQVIATGRDPDRLAALRQALPEAALVLRNDAADPGAARELAEAVASGGGLDGAWLNAGYAAVCAIEAVDAEFFDAMMQANLRGPVLQMACLSSLLRPCGAVLLTGSTAAYEGSAMASVYAASKGAMLSLARCWATALGPRGIRVNTLVPGPIDTNFRDFMADSFRRDFEAGVLGRLALSRMGRDEEAAAVALFLLSEEAGFVTGGQYAVDGGLAMR</sequence>